<dbReference type="EMBL" id="CM056790">
    <property type="protein sequence ID" value="KAJ8723214.1"/>
    <property type="molecule type" value="Genomic_DNA"/>
</dbReference>
<accession>A0ACC2QQA6</accession>
<dbReference type="Proteomes" id="UP001231649">
    <property type="component" value="Chromosome 14"/>
</dbReference>
<evidence type="ECO:0000313" key="2">
    <source>
        <dbReference type="Proteomes" id="UP001231649"/>
    </source>
</evidence>
<keyword evidence="2" id="KW-1185">Reference proteome</keyword>
<name>A0ACC2QQA6_9NEOP</name>
<comment type="caution">
    <text evidence="1">The sequence shown here is derived from an EMBL/GenBank/DDBJ whole genome shotgun (WGS) entry which is preliminary data.</text>
</comment>
<protein>
    <submittedName>
        <fullName evidence="1">Uncharacterized protein</fullName>
    </submittedName>
</protein>
<evidence type="ECO:0000313" key="1">
    <source>
        <dbReference type="EMBL" id="KAJ8723214.1"/>
    </source>
</evidence>
<organism evidence="1 2">
    <name type="scientific">Mythimna loreyi</name>
    <dbReference type="NCBI Taxonomy" id="667449"/>
    <lineage>
        <taxon>Eukaryota</taxon>
        <taxon>Metazoa</taxon>
        <taxon>Ecdysozoa</taxon>
        <taxon>Arthropoda</taxon>
        <taxon>Hexapoda</taxon>
        <taxon>Insecta</taxon>
        <taxon>Pterygota</taxon>
        <taxon>Neoptera</taxon>
        <taxon>Endopterygota</taxon>
        <taxon>Lepidoptera</taxon>
        <taxon>Glossata</taxon>
        <taxon>Ditrysia</taxon>
        <taxon>Noctuoidea</taxon>
        <taxon>Noctuidae</taxon>
        <taxon>Noctuinae</taxon>
        <taxon>Hadenini</taxon>
        <taxon>Mythimna</taxon>
    </lineage>
</organism>
<sequence>MAAMNSVFISACLILALTQVRAQGVQLVDGKIKVTIGTSARCSDAVAFISNHLGEAYSLYGKFLDIEFVPWGRSSFSDGVIVSPFNDVWTNRLHRCVLNMLKDNQAAQVHYMTCEFRSPLPSQQQYSYACAQAVGLSLIDVDYCNVNPQLDDLDKKAQEAAVAPMRPVSEGGINFVPYIVFNDNIHRPTHDEARVRFTSMICFALAADPSTGVTSCQI</sequence>
<gene>
    <name evidence="1" type="ORF">PYW08_003126</name>
</gene>
<reference evidence="1" key="1">
    <citation type="submission" date="2023-03" db="EMBL/GenBank/DDBJ databases">
        <title>Chromosome-level genomes of two armyworms, Mythimna separata and Mythimna loreyi, provide insights into the biosynthesis and reception of sex pheromones.</title>
        <authorList>
            <person name="Zhao H."/>
        </authorList>
    </citation>
    <scope>NUCLEOTIDE SEQUENCE</scope>
    <source>
        <strain evidence="1">BeijingLab</strain>
    </source>
</reference>
<proteinExistence type="predicted"/>